<dbReference type="EMBL" id="LT551507">
    <property type="protein sequence ID" value="SAL97061.1"/>
    <property type="molecule type" value="Genomic_DNA"/>
</dbReference>
<evidence type="ECO:0000259" key="7">
    <source>
        <dbReference type="PROSITE" id="PS50157"/>
    </source>
</evidence>
<gene>
    <name evidence="8" type="primary">ABSGL_02519.1 scaffold 3452</name>
</gene>
<evidence type="ECO:0000256" key="1">
    <source>
        <dbReference type="ARBA" id="ARBA00022723"/>
    </source>
</evidence>
<evidence type="ECO:0000313" key="8">
    <source>
        <dbReference type="EMBL" id="SAL97061.1"/>
    </source>
</evidence>
<sequence length="186" mass="20952">MAHNNFQEQADGDYYEFHDYVIDYWNDDEELDVMTSQSASEASTPHPPSPQLSLSPGTQHSPTRPCWTVADCYLPHATSSAIASTTAIAIATAITSPEAAVSPVKIKIRQTPAGLKRLMMDDLDEIVGHKRYFCPNCGRSFSRRQDLNRHWSSTHTNKLKYPCSFPGCAKRFARSDVMKRHLRNVH</sequence>
<dbReference type="OMA" id="HILEDMF"/>
<dbReference type="InterPro" id="IPR050329">
    <property type="entry name" value="GLI_C2H2-zinc-finger"/>
</dbReference>
<dbReference type="AlphaFoldDB" id="A0A168LLU9"/>
<dbReference type="GO" id="GO:0005634">
    <property type="term" value="C:nucleus"/>
    <property type="evidence" value="ECO:0007669"/>
    <property type="project" value="UniProtKB-ARBA"/>
</dbReference>
<keyword evidence="3 5" id="KW-0863">Zinc-finger</keyword>
<proteinExistence type="predicted"/>
<keyword evidence="4" id="KW-0862">Zinc</keyword>
<dbReference type="FunFam" id="3.30.160.60:FF:000340">
    <property type="entry name" value="zinc finger protein 473 isoform X1"/>
    <property type="match status" value="1"/>
</dbReference>
<accession>A0A168LLU9</accession>
<dbReference type="PANTHER" id="PTHR19818:SF139">
    <property type="entry name" value="PAIR-RULE PROTEIN ODD-PAIRED"/>
    <property type="match status" value="1"/>
</dbReference>
<dbReference type="InParanoid" id="A0A168LLU9"/>
<dbReference type="InterPro" id="IPR036236">
    <property type="entry name" value="Znf_C2H2_sf"/>
</dbReference>
<dbReference type="GO" id="GO:0000978">
    <property type="term" value="F:RNA polymerase II cis-regulatory region sequence-specific DNA binding"/>
    <property type="evidence" value="ECO:0007669"/>
    <property type="project" value="TreeGrafter"/>
</dbReference>
<evidence type="ECO:0000256" key="4">
    <source>
        <dbReference type="ARBA" id="ARBA00022833"/>
    </source>
</evidence>
<feature type="region of interest" description="Disordered" evidence="6">
    <location>
        <begin position="34"/>
        <end position="61"/>
    </location>
</feature>
<dbReference type="STRING" id="4829.A0A168LLU9"/>
<evidence type="ECO:0000256" key="2">
    <source>
        <dbReference type="ARBA" id="ARBA00022737"/>
    </source>
</evidence>
<reference evidence="8" key="1">
    <citation type="submission" date="2016-04" db="EMBL/GenBank/DDBJ databases">
        <authorList>
            <person name="Evans L.H."/>
            <person name="Alamgir A."/>
            <person name="Owens N."/>
            <person name="Weber N.D."/>
            <person name="Virtaneva K."/>
            <person name="Barbian K."/>
            <person name="Babar A."/>
            <person name="Rosenke K."/>
        </authorList>
    </citation>
    <scope>NUCLEOTIDE SEQUENCE [LARGE SCALE GENOMIC DNA]</scope>
    <source>
        <strain evidence="8">CBS 101.48</strain>
    </source>
</reference>
<evidence type="ECO:0000313" key="9">
    <source>
        <dbReference type="Proteomes" id="UP000078561"/>
    </source>
</evidence>
<dbReference type="GO" id="GO:0045944">
    <property type="term" value="P:positive regulation of transcription by RNA polymerase II"/>
    <property type="evidence" value="ECO:0007669"/>
    <property type="project" value="UniProtKB-ARBA"/>
</dbReference>
<dbReference type="GO" id="GO:0008270">
    <property type="term" value="F:zinc ion binding"/>
    <property type="evidence" value="ECO:0007669"/>
    <property type="project" value="UniProtKB-KW"/>
</dbReference>
<feature type="domain" description="C2H2-type" evidence="7">
    <location>
        <begin position="161"/>
        <end position="186"/>
    </location>
</feature>
<organism evidence="8">
    <name type="scientific">Absidia glauca</name>
    <name type="common">Pin mould</name>
    <dbReference type="NCBI Taxonomy" id="4829"/>
    <lineage>
        <taxon>Eukaryota</taxon>
        <taxon>Fungi</taxon>
        <taxon>Fungi incertae sedis</taxon>
        <taxon>Mucoromycota</taxon>
        <taxon>Mucoromycotina</taxon>
        <taxon>Mucoromycetes</taxon>
        <taxon>Mucorales</taxon>
        <taxon>Cunninghamellaceae</taxon>
        <taxon>Absidia</taxon>
    </lineage>
</organism>
<evidence type="ECO:0000256" key="5">
    <source>
        <dbReference type="PROSITE-ProRule" id="PRU00042"/>
    </source>
</evidence>
<dbReference type="GO" id="GO:0000981">
    <property type="term" value="F:DNA-binding transcription factor activity, RNA polymerase II-specific"/>
    <property type="evidence" value="ECO:0007669"/>
    <property type="project" value="TreeGrafter"/>
</dbReference>
<keyword evidence="9" id="KW-1185">Reference proteome</keyword>
<keyword evidence="1" id="KW-0479">Metal-binding</keyword>
<dbReference type="PANTHER" id="PTHR19818">
    <property type="entry name" value="ZINC FINGER PROTEIN ZIC AND GLI"/>
    <property type="match status" value="1"/>
</dbReference>
<dbReference type="Proteomes" id="UP000078561">
    <property type="component" value="Unassembled WGS sequence"/>
</dbReference>
<dbReference type="PROSITE" id="PS00028">
    <property type="entry name" value="ZINC_FINGER_C2H2_1"/>
    <property type="match status" value="2"/>
</dbReference>
<dbReference type="OrthoDB" id="8922241at2759"/>
<dbReference type="SMART" id="SM00355">
    <property type="entry name" value="ZnF_C2H2"/>
    <property type="match status" value="2"/>
</dbReference>
<dbReference type="PROSITE" id="PS50157">
    <property type="entry name" value="ZINC_FINGER_C2H2_2"/>
    <property type="match status" value="2"/>
</dbReference>
<feature type="domain" description="C2H2-type" evidence="7">
    <location>
        <begin position="132"/>
        <end position="160"/>
    </location>
</feature>
<dbReference type="Pfam" id="PF00096">
    <property type="entry name" value="zf-C2H2"/>
    <property type="match status" value="2"/>
</dbReference>
<dbReference type="Gene3D" id="3.30.160.60">
    <property type="entry name" value="Classic Zinc Finger"/>
    <property type="match status" value="2"/>
</dbReference>
<evidence type="ECO:0000256" key="3">
    <source>
        <dbReference type="ARBA" id="ARBA00022771"/>
    </source>
</evidence>
<dbReference type="SUPFAM" id="SSF57667">
    <property type="entry name" value="beta-beta-alpha zinc fingers"/>
    <property type="match status" value="1"/>
</dbReference>
<evidence type="ECO:0000256" key="6">
    <source>
        <dbReference type="SAM" id="MobiDB-lite"/>
    </source>
</evidence>
<keyword evidence="2" id="KW-0677">Repeat</keyword>
<dbReference type="InterPro" id="IPR013087">
    <property type="entry name" value="Znf_C2H2_type"/>
</dbReference>
<name>A0A168LLU9_ABSGL</name>
<protein>
    <recommendedName>
        <fullName evidence="7">C2H2-type domain-containing protein</fullName>
    </recommendedName>
</protein>